<feature type="region of interest" description="Disordered" evidence="1">
    <location>
        <begin position="1"/>
        <end position="44"/>
    </location>
</feature>
<dbReference type="EMBL" id="DS022244">
    <property type="protein sequence ID" value="EWG41054.1"/>
    <property type="molecule type" value="Genomic_DNA"/>
</dbReference>
<dbReference type="RefSeq" id="XP_018747245.1">
    <property type="nucleotide sequence ID" value="XM_018904342.1"/>
</dbReference>
<dbReference type="KEGG" id="fvr:FVEG_15219"/>
<dbReference type="EMBL" id="CM000582">
    <property type="protein sequence ID" value="EWG41054.1"/>
    <property type="molecule type" value="Genomic_DNA"/>
</dbReference>
<reference evidence="2 3" key="1">
    <citation type="journal article" date="2010" name="Nature">
        <title>Comparative genomics reveals mobile pathogenicity chromosomes in Fusarium.</title>
        <authorList>
            <person name="Ma L.J."/>
            <person name="van der Does H.C."/>
            <person name="Borkovich K.A."/>
            <person name="Coleman J.J."/>
            <person name="Daboussi M.J."/>
            <person name="Di Pietro A."/>
            <person name="Dufresne M."/>
            <person name="Freitag M."/>
            <person name="Grabherr M."/>
            <person name="Henrissat B."/>
            <person name="Houterman P.M."/>
            <person name="Kang S."/>
            <person name="Shim W.B."/>
            <person name="Woloshuk C."/>
            <person name="Xie X."/>
            <person name="Xu J.R."/>
            <person name="Antoniw J."/>
            <person name="Baker S.E."/>
            <person name="Bluhm B.H."/>
            <person name="Breakspear A."/>
            <person name="Brown D.W."/>
            <person name="Butchko R.A."/>
            <person name="Chapman S."/>
            <person name="Coulson R."/>
            <person name="Coutinho P.M."/>
            <person name="Danchin E.G."/>
            <person name="Diener A."/>
            <person name="Gale L.R."/>
            <person name="Gardiner D.M."/>
            <person name="Goff S."/>
            <person name="Hammond-Kosack K.E."/>
            <person name="Hilburn K."/>
            <person name="Hua-Van A."/>
            <person name="Jonkers W."/>
            <person name="Kazan K."/>
            <person name="Kodira C.D."/>
            <person name="Koehrsen M."/>
            <person name="Kumar L."/>
            <person name="Lee Y.H."/>
            <person name="Li L."/>
            <person name="Manners J.M."/>
            <person name="Miranda-Saavedra D."/>
            <person name="Mukherjee M."/>
            <person name="Park G."/>
            <person name="Park J."/>
            <person name="Park S.Y."/>
            <person name="Proctor R.H."/>
            <person name="Regev A."/>
            <person name="Ruiz-Roldan M.C."/>
            <person name="Sain D."/>
            <person name="Sakthikumar S."/>
            <person name="Sykes S."/>
            <person name="Schwartz D.C."/>
            <person name="Turgeon B.G."/>
            <person name="Wapinski I."/>
            <person name="Yoder O."/>
            <person name="Young S."/>
            <person name="Zeng Q."/>
            <person name="Zhou S."/>
            <person name="Galagan J."/>
            <person name="Cuomo C.A."/>
            <person name="Kistler H.C."/>
            <person name="Rep M."/>
        </authorList>
    </citation>
    <scope>NUCLEOTIDE SEQUENCE [LARGE SCALE GENOMIC DNA]</scope>
    <source>
        <strain evidence="3">M3125 / FGSC 7600</strain>
    </source>
</reference>
<sequence length="44" mass="4941">MAVDDKRKQDWMDGQIPALQGREEQRRATGQGGILMEPISNESP</sequence>
<feature type="compositionally biased region" description="Basic and acidic residues" evidence="1">
    <location>
        <begin position="1"/>
        <end position="11"/>
    </location>
</feature>
<dbReference type="AlphaFoldDB" id="W7M0L5"/>
<name>W7M0L5_GIBM7</name>
<dbReference type="Proteomes" id="UP000009096">
    <property type="component" value="Chromosome 5"/>
</dbReference>
<accession>W7M0L5</accession>
<gene>
    <name evidence="2" type="ORF">FVEG_15219</name>
</gene>
<keyword evidence="3" id="KW-1185">Reference proteome</keyword>
<evidence type="ECO:0000256" key="1">
    <source>
        <dbReference type="SAM" id="MobiDB-lite"/>
    </source>
</evidence>
<proteinExistence type="predicted"/>
<organism evidence="2 3">
    <name type="scientific">Gibberella moniliformis (strain M3125 / FGSC 7600)</name>
    <name type="common">Maize ear and stalk rot fungus</name>
    <name type="synonym">Fusarium verticillioides</name>
    <dbReference type="NCBI Taxonomy" id="334819"/>
    <lineage>
        <taxon>Eukaryota</taxon>
        <taxon>Fungi</taxon>
        <taxon>Dikarya</taxon>
        <taxon>Ascomycota</taxon>
        <taxon>Pezizomycotina</taxon>
        <taxon>Sordariomycetes</taxon>
        <taxon>Hypocreomycetidae</taxon>
        <taxon>Hypocreales</taxon>
        <taxon>Nectriaceae</taxon>
        <taxon>Fusarium</taxon>
        <taxon>Fusarium fujikuroi species complex</taxon>
    </lineage>
</organism>
<dbReference type="VEuPathDB" id="FungiDB:FVEG_15219"/>
<dbReference type="GeneID" id="30072095"/>
<evidence type="ECO:0000313" key="2">
    <source>
        <dbReference type="EMBL" id="EWG41054.1"/>
    </source>
</evidence>
<evidence type="ECO:0000313" key="3">
    <source>
        <dbReference type="Proteomes" id="UP000009096"/>
    </source>
</evidence>
<protein>
    <submittedName>
        <fullName evidence="2">Uncharacterized protein</fullName>
    </submittedName>
</protein>